<accession>A0A6J6RDD4</accession>
<evidence type="ECO:0000313" key="10">
    <source>
        <dbReference type="EMBL" id="CAB4989056.1"/>
    </source>
</evidence>
<keyword evidence="5" id="KW-0560">Oxidoreductase</keyword>
<dbReference type="NCBIfam" id="NF009492">
    <property type="entry name" value="PRK12853.1-3"/>
    <property type="match status" value="1"/>
</dbReference>
<evidence type="ECO:0000256" key="4">
    <source>
        <dbReference type="ARBA" id="ARBA00022857"/>
    </source>
</evidence>
<proteinExistence type="inferred from homology"/>
<dbReference type="SUPFAM" id="SSF51735">
    <property type="entry name" value="NAD(P)-binding Rossmann-fold domains"/>
    <property type="match status" value="1"/>
</dbReference>
<comment type="similarity">
    <text evidence="2">Belongs to the glucose-6-phosphate dehydrogenase family.</text>
</comment>
<dbReference type="GO" id="GO:0004345">
    <property type="term" value="F:glucose-6-phosphate dehydrogenase activity"/>
    <property type="evidence" value="ECO:0007669"/>
    <property type="project" value="InterPro"/>
</dbReference>
<dbReference type="GO" id="GO:0005829">
    <property type="term" value="C:cytosol"/>
    <property type="evidence" value="ECO:0007669"/>
    <property type="project" value="TreeGrafter"/>
</dbReference>
<evidence type="ECO:0000256" key="1">
    <source>
        <dbReference type="ARBA" id="ARBA00004937"/>
    </source>
</evidence>
<sequence length="463" mass="51982">MTNPPVSDALVFFGISGDLAHKKIFPALYRMVKNGHLTIPVVGVASSKWTKDDLAARARDGITTFGGGIDDEDAFKKLMSMITYVDGDYNNNSTFSTLKKALKGAKRPVHYLAIPPSLFGVVVAHLGDSGCAQDARVIIEKPFGRDLKSAQELNQVLHSVFPEENIFRIDHYLGKEAIQNILYFRFANSFLEPIWNRNIIRQVQITMAEDFGVEGRGKFYEEVGALRDVIQNHLLQTVALLAMEPPTGPGVDELRDAKEKVFRAMSTLNRDDIVRGQFIGYRDEDGVDPDSDVETYAAVRLSIDSWRWAGVPFYVRAGKNMPETCTEVRIELHRPPQAVFSEFESMPHDTNYIRFRMNPQVQTAIGARAKKPGEGFIGETIELMMTDDQCDDMTPYERLLGDAMHGENLLFAREDGVEAAWRVVDDVLVNHHKVIPYKAHTWGPNEAEALLNDADGWHDPVIE</sequence>
<reference evidence="9" key="1">
    <citation type="submission" date="2020-05" db="EMBL/GenBank/DDBJ databases">
        <authorList>
            <person name="Chiriac C."/>
            <person name="Salcher M."/>
            <person name="Ghai R."/>
            <person name="Kavagutti S V."/>
        </authorList>
    </citation>
    <scope>NUCLEOTIDE SEQUENCE</scope>
</reference>
<evidence type="ECO:0000256" key="6">
    <source>
        <dbReference type="ARBA" id="ARBA00023277"/>
    </source>
</evidence>
<dbReference type="NCBIfam" id="TIGR00871">
    <property type="entry name" value="zwf"/>
    <property type="match status" value="1"/>
</dbReference>
<dbReference type="EMBL" id="CAEZYK010000030">
    <property type="protein sequence ID" value="CAB4721927.1"/>
    <property type="molecule type" value="Genomic_DNA"/>
</dbReference>
<dbReference type="Gene3D" id="3.40.50.720">
    <property type="entry name" value="NAD(P)-binding Rossmann-like Domain"/>
    <property type="match status" value="1"/>
</dbReference>
<dbReference type="InterPro" id="IPR036291">
    <property type="entry name" value="NAD(P)-bd_dom_sf"/>
</dbReference>
<dbReference type="Pfam" id="PF02781">
    <property type="entry name" value="G6PD_C"/>
    <property type="match status" value="1"/>
</dbReference>
<dbReference type="GO" id="GO:0006006">
    <property type="term" value="P:glucose metabolic process"/>
    <property type="evidence" value="ECO:0007669"/>
    <property type="project" value="UniProtKB-KW"/>
</dbReference>
<dbReference type="InterPro" id="IPR001282">
    <property type="entry name" value="G6P_DH"/>
</dbReference>
<organism evidence="9">
    <name type="scientific">freshwater metagenome</name>
    <dbReference type="NCBI Taxonomy" id="449393"/>
    <lineage>
        <taxon>unclassified sequences</taxon>
        <taxon>metagenomes</taxon>
        <taxon>ecological metagenomes</taxon>
    </lineage>
</organism>
<evidence type="ECO:0000256" key="3">
    <source>
        <dbReference type="ARBA" id="ARBA00022526"/>
    </source>
</evidence>
<dbReference type="PRINTS" id="PR00079">
    <property type="entry name" value="G6PDHDRGNASE"/>
</dbReference>
<protein>
    <submittedName>
        <fullName evidence="9">Unannotated protein</fullName>
    </submittedName>
</protein>
<evidence type="ECO:0000259" key="8">
    <source>
        <dbReference type="Pfam" id="PF02781"/>
    </source>
</evidence>
<dbReference type="Pfam" id="PF00479">
    <property type="entry name" value="G6PD_N"/>
    <property type="match status" value="1"/>
</dbReference>
<name>A0A6J6RDD4_9ZZZZ</name>
<evidence type="ECO:0000259" key="7">
    <source>
        <dbReference type="Pfam" id="PF00479"/>
    </source>
</evidence>
<dbReference type="UniPathway" id="UPA00115"/>
<dbReference type="EMBL" id="CAFBOF010000065">
    <property type="protein sequence ID" value="CAB4989056.1"/>
    <property type="molecule type" value="Genomic_DNA"/>
</dbReference>
<dbReference type="InterPro" id="IPR022674">
    <property type="entry name" value="G6P_DH_NAD-bd"/>
</dbReference>
<evidence type="ECO:0000313" key="9">
    <source>
        <dbReference type="EMBL" id="CAB4721927.1"/>
    </source>
</evidence>
<dbReference type="SUPFAM" id="SSF55347">
    <property type="entry name" value="Glyceraldehyde-3-phosphate dehydrogenase-like, C-terminal domain"/>
    <property type="match status" value="1"/>
</dbReference>
<gene>
    <name evidence="9" type="ORF">UFOPK2683_00687</name>
    <name evidence="10" type="ORF">UFOPK3897_01625</name>
</gene>
<dbReference type="GO" id="GO:0050661">
    <property type="term" value="F:NADP binding"/>
    <property type="evidence" value="ECO:0007669"/>
    <property type="project" value="InterPro"/>
</dbReference>
<dbReference type="PROSITE" id="PS00069">
    <property type="entry name" value="G6P_DEHYDROGENASE"/>
    <property type="match status" value="1"/>
</dbReference>
<dbReference type="GO" id="GO:0009051">
    <property type="term" value="P:pentose-phosphate shunt, oxidative branch"/>
    <property type="evidence" value="ECO:0007669"/>
    <property type="project" value="TreeGrafter"/>
</dbReference>
<dbReference type="InterPro" id="IPR022675">
    <property type="entry name" value="G6P_DH_C"/>
</dbReference>
<dbReference type="PANTHER" id="PTHR23429">
    <property type="entry name" value="GLUCOSE-6-PHOSPHATE 1-DEHYDROGENASE G6PD"/>
    <property type="match status" value="1"/>
</dbReference>
<dbReference type="Gene3D" id="3.30.360.10">
    <property type="entry name" value="Dihydrodipicolinate Reductase, domain 2"/>
    <property type="match status" value="1"/>
</dbReference>
<feature type="domain" description="Glucose-6-phosphate dehydrogenase C-terminal" evidence="8">
    <location>
        <begin position="183"/>
        <end position="454"/>
    </location>
</feature>
<keyword evidence="4" id="KW-0521">NADP</keyword>
<dbReference type="InterPro" id="IPR019796">
    <property type="entry name" value="G6P_DH_AS"/>
</dbReference>
<feature type="domain" description="Glucose-6-phosphate dehydrogenase NAD-binding" evidence="7">
    <location>
        <begin position="11"/>
        <end position="180"/>
    </location>
</feature>
<dbReference type="AlphaFoldDB" id="A0A6J6RDD4"/>
<comment type="pathway">
    <text evidence="1">Carbohydrate degradation; pentose phosphate pathway; D-ribulose 5-phosphate from D-glucose 6-phosphate (oxidative stage): step 1/3.</text>
</comment>
<keyword evidence="6" id="KW-0119">Carbohydrate metabolism</keyword>
<dbReference type="HAMAP" id="MF_00966">
    <property type="entry name" value="G6PD"/>
    <property type="match status" value="1"/>
</dbReference>
<evidence type="ECO:0000256" key="2">
    <source>
        <dbReference type="ARBA" id="ARBA00009975"/>
    </source>
</evidence>
<evidence type="ECO:0000256" key="5">
    <source>
        <dbReference type="ARBA" id="ARBA00023002"/>
    </source>
</evidence>
<dbReference type="PIRSF" id="PIRSF000110">
    <property type="entry name" value="G6PD"/>
    <property type="match status" value="1"/>
</dbReference>
<dbReference type="PANTHER" id="PTHR23429:SF0">
    <property type="entry name" value="GLUCOSE-6-PHOSPHATE 1-DEHYDROGENASE"/>
    <property type="match status" value="1"/>
</dbReference>
<keyword evidence="3" id="KW-0313">Glucose metabolism</keyword>